<dbReference type="AlphaFoldDB" id="A0A9W9NNG2"/>
<proteinExistence type="predicted"/>
<keyword evidence="3" id="KW-1185">Reference proteome</keyword>
<accession>A0A9W9NNG2</accession>
<dbReference type="EMBL" id="JAPQKT010000008">
    <property type="protein sequence ID" value="KAJ5223184.1"/>
    <property type="molecule type" value="Genomic_DNA"/>
</dbReference>
<evidence type="ECO:0000313" key="2">
    <source>
        <dbReference type="EMBL" id="KAJ5223184.1"/>
    </source>
</evidence>
<reference evidence="2" key="1">
    <citation type="submission" date="2022-11" db="EMBL/GenBank/DDBJ databases">
        <authorList>
            <person name="Petersen C."/>
        </authorList>
    </citation>
    <scope>NUCLEOTIDE SEQUENCE</scope>
    <source>
        <strain evidence="2">IBT 23319</strain>
    </source>
</reference>
<evidence type="ECO:0000313" key="3">
    <source>
        <dbReference type="Proteomes" id="UP001147733"/>
    </source>
</evidence>
<name>A0A9W9NNG2_PENCI</name>
<dbReference type="Proteomes" id="UP001147733">
    <property type="component" value="Unassembled WGS sequence"/>
</dbReference>
<reference evidence="2" key="2">
    <citation type="journal article" date="2023" name="IMA Fungus">
        <title>Comparative genomic study of the Penicillium genus elucidates a diverse pangenome and 15 lateral gene transfer events.</title>
        <authorList>
            <person name="Petersen C."/>
            <person name="Sorensen T."/>
            <person name="Nielsen M.R."/>
            <person name="Sondergaard T.E."/>
            <person name="Sorensen J.L."/>
            <person name="Fitzpatrick D.A."/>
            <person name="Frisvad J.C."/>
            <person name="Nielsen K.L."/>
        </authorList>
    </citation>
    <scope>NUCLEOTIDE SEQUENCE</scope>
    <source>
        <strain evidence="2">IBT 23319</strain>
    </source>
</reference>
<dbReference type="OrthoDB" id="2562973at2759"/>
<evidence type="ECO:0000259" key="1">
    <source>
        <dbReference type="Pfam" id="PF22693"/>
    </source>
</evidence>
<gene>
    <name evidence="2" type="ORF">N7469_009424</name>
</gene>
<comment type="caution">
    <text evidence="2">The sequence shown here is derived from an EMBL/GenBank/DDBJ whole genome shotgun (WGS) entry which is preliminary data.</text>
</comment>
<dbReference type="GeneID" id="81387509"/>
<feature type="domain" description="MACPF-like" evidence="1">
    <location>
        <begin position="365"/>
        <end position="539"/>
    </location>
</feature>
<dbReference type="Pfam" id="PF22693">
    <property type="entry name" value="MACPF_1"/>
    <property type="match status" value="1"/>
</dbReference>
<dbReference type="InterPro" id="IPR054586">
    <property type="entry name" value="MACPF_1_fungal"/>
</dbReference>
<protein>
    <recommendedName>
        <fullName evidence="1">MACPF-like domain-containing protein</fullName>
    </recommendedName>
</protein>
<dbReference type="RefSeq" id="XP_056498107.1">
    <property type="nucleotide sequence ID" value="XM_056648342.1"/>
</dbReference>
<sequence>MPENFATSFLTDLLKNMNDDDTPAVVAPDNIDENIEENNAPDSASTNDGNFLLTVIKYDAGTAKLLPGGKLATTPAQLATSALGTIRAYLSKAGYLEKADASKPFCTKDGIEVTDNITFNHYIEENPKANTEKEDRKMTKHNIYILTKERETKKLDPKIEAFFEKPVDLSNAAKVDFAAASAGALPTSGFNSSSWAAEAGGSIIYPADMTEKEWGIVIRNNNLLSGQFLEKGPVEKIIKVSGQEDIKWPGIDVTNVERAYYSAFALKPRKLLDYDITFTITAKEEKQMNELKIEPPDHLFRIPRFHIKDASQVRVFETKGSLETTMAQSSFTETSIDAAIAGTAFGFSGAAKGGARWNNDEKCASSKFNDTNYMHVVYDFPRVELILNEETLEISNECQADIYSLRHRRSLDELHHFEKRYGIFFTRSVQLGGKLVSIDESDSVAGASVSEKTKMLKAAASASVSGRGFQAEVNYSNTENTGDKTTSTEKKMTHSMSWSAEGGETTLCNNPPKWCQTVTSFYNWRVMKQANVINIYELIGKFPGYEDIPTLVQNILHINTDPTNLVGFSLELPPDNAKHGHKRLHFGQPEEKTIAQAHMVPTLTDPNSLLPHGKEFISDVTLKPMNKNYRPYGTAFGIPMSDGQENIWLGKSTKAGEEGVIYPRFKHGVKYPIQYLIEEGQDDEITTSLFTLQIGGDISSNRFLYGERDKAANVMVEFLGPKNTPVMDYSLVVLQFSYVLQDVTIPHVSNFRFKDIDNMDKPELEKLRQKIIKSLPKEPQEPERPGFTSEEVGTFGEPNSVFAFAYRNYARMKSWEKTPEVERRKKIYDKKKADYAYEKERYTKEKKRHDQEVQERLKGLAGEVEKDYSTLKKEWDEHQKAMNEFVPLQEMVFKINYCDETNKKKIVMQRKAAAAALAAAQKAKANKLAEESRGHQKEAKAAAIKKDHDERVKKRKADILKWIRMTMLTLGPDWVVLKPKLERIKGFLDTEKAKRLDEDIQKKEHALTMLAEYDLEMDSLDAVSVMRESPFWKAATANIKIPE</sequence>
<organism evidence="2 3">
    <name type="scientific">Penicillium citrinum</name>
    <dbReference type="NCBI Taxonomy" id="5077"/>
    <lineage>
        <taxon>Eukaryota</taxon>
        <taxon>Fungi</taxon>
        <taxon>Dikarya</taxon>
        <taxon>Ascomycota</taxon>
        <taxon>Pezizomycotina</taxon>
        <taxon>Eurotiomycetes</taxon>
        <taxon>Eurotiomycetidae</taxon>
        <taxon>Eurotiales</taxon>
        <taxon>Aspergillaceae</taxon>
        <taxon>Penicillium</taxon>
    </lineage>
</organism>